<keyword evidence="4" id="KW-0732">Signal</keyword>
<evidence type="ECO:0000256" key="4">
    <source>
        <dbReference type="SAM" id="SignalP"/>
    </source>
</evidence>
<dbReference type="Pfam" id="PF23914">
    <property type="entry name" value="TPR_CcmH_CycH"/>
    <property type="match status" value="1"/>
</dbReference>
<gene>
    <name evidence="6" type="ORF">H7849_17645</name>
</gene>
<feature type="repeat" description="TPR" evidence="3">
    <location>
        <begin position="271"/>
        <end position="304"/>
    </location>
</feature>
<evidence type="ECO:0000256" key="3">
    <source>
        <dbReference type="PROSITE-ProRule" id="PRU00339"/>
    </source>
</evidence>
<dbReference type="InterPro" id="IPR011990">
    <property type="entry name" value="TPR-like_helical_dom_sf"/>
</dbReference>
<sequence>MSLKSMLLALFFLPSASLALLGQTAASNQAEIEQHQRLARQYLQEQRPDLAIPELQTLVALDPQNTDTQANLGVLLFFRGDYQGAVPHLRTAISTRPELWKIQGLLGLAEGRSGDSESSRKDLEAVFPHLTEDKFKTEVGRALIDNYTSTGDLEKAATVASTLLASQPTDTSLLYISYRLYNDLADKAMLTLALAAPNSAQMHQVMARELARHGDEAPAIANYREAIKIDPKLPGVHFELGNLLYNSTDEKLQAEAETEFKAALAANPNDEKSQLMLGMIAAKHGDSKAAYDDYSRALQLQPDDADAALELAKVLVTMNQSEKAQELLERAIQIDPSNSVAHYRLATLYRRQGKTEEADKEIAEYKKYKEMKDKLQKVFHDMRVESGQKNSDDADLPK</sequence>
<dbReference type="InterPro" id="IPR056413">
    <property type="entry name" value="TPR_CcmH_CycH"/>
</dbReference>
<name>A0A7G8BEF5_9BACT</name>
<feature type="signal peptide" evidence="4">
    <location>
        <begin position="1"/>
        <end position="19"/>
    </location>
</feature>
<dbReference type="KEGG" id="adin:H7849_17645"/>
<dbReference type="RefSeq" id="WP_186741152.1">
    <property type="nucleotide sequence ID" value="NZ_CP060394.1"/>
</dbReference>
<feature type="domain" description="Cytochrome c-type biogenesis protein H TPR" evidence="5">
    <location>
        <begin position="262"/>
        <end position="361"/>
    </location>
</feature>
<feature type="repeat" description="TPR" evidence="3">
    <location>
        <begin position="66"/>
        <end position="99"/>
    </location>
</feature>
<protein>
    <submittedName>
        <fullName evidence="6">Tetratricopeptide repeat protein</fullName>
    </submittedName>
</protein>
<dbReference type="Pfam" id="PF13414">
    <property type="entry name" value="TPR_11"/>
    <property type="match status" value="1"/>
</dbReference>
<organism evidence="6 7">
    <name type="scientific">Alloacidobacterium dinghuense</name>
    <dbReference type="NCBI Taxonomy" id="2763107"/>
    <lineage>
        <taxon>Bacteria</taxon>
        <taxon>Pseudomonadati</taxon>
        <taxon>Acidobacteriota</taxon>
        <taxon>Terriglobia</taxon>
        <taxon>Terriglobales</taxon>
        <taxon>Acidobacteriaceae</taxon>
        <taxon>Alloacidobacterium</taxon>
    </lineage>
</organism>
<dbReference type="PROSITE" id="PS50005">
    <property type="entry name" value="TPR"/>
    <property type="match status" value="4"/>
</dbReference>
<evidence type="ECO:0000256" key="1">
    <source>
        <dbReference type="ARBA" id="ARBA00022737"/>
    </source>
</evidence>
<feature type="repeat" description="TPR" evidence="3">
    <location>
        <begin position="305"/>
        <end position="338"/>
    </location>
</feature>
<evidence type="ECO:0000259" key="5">
    <source>
        <dbReference type="Pfam" id="PF23914"/>
    </source>
</evidence>
<feature type="chain" id="PRO_5028834048" evidence="4">
    <location>
        <begin position="20"/>
        <end position="398"/>
    </location>
</feature>
<keyword evidence="1" id="KW-0677">Repeat</keyword>
<dbReference type="SUPFAM" id="SSF48452">
    <property type="entry name" value="TPR-like"/>
    <property type="match status" value="1"/>
</dbReference>
<dbReference type="Gene3D" id="1.25.40.10">
    <property type="entry name" value="Tetratricopeptide repeat domain"/>
    <property type="match status" value="3"/>
</dbReference>
<keyword evidence="2 3" id="KW-0802">TPR repeat</keyword>
<evidence type="ECO:0000313" key="7">
    <source>
        <dbReference type="Proteomes" id="UP000515312"/>
    </source>
</evidence>
<dbReference type="Pfam" id="PF13432">
    <property type="entry name" value="TPR_16"/>
    <property type="match status" value="1"/>
</dbReference>
<accession>A0A7G8BEF5</accession>
<evidence type="ECO:0000313" key="6">
    <source>
        <dbReference type="EMBL" id="QNI30925.1"/>
    </source>
</evidence>
<dbReference type="EMBL" id="CP060394">
    <property type="protein sequence ID" value="QNI30925.1"/>
    <property type="molecule type" value="Genomic_DNA"/>
</dbReference>
<dbReference type="SMART" id="SM00028">
    <property type="entry name" value="TPR"/>
    <property type="match status" value="7"/>
</dbReference>
<dbReference type="InterPro" id="IPR019734">
    <property type="entry name" value="TPR_rpt"/>
</dbReference>
<feature type="repeat" description="TPR" evidence="3">
    <location>
        <begin position="200"/>
        <end position="233"/>
    </location>
</feature>
<dbReference type="Proteomes" id="UP000515312">
    <property type="component" value="Chromosome"/>
</dbReference>
<keyword evidence="7" id="KW-1185">Reference proteome</keyword>
<evidence type="ECO:0000256" key="2">
    <source>
        <dbReference type="ARBA" id="ARBA00022803"/>
    </source>
</evidence>
<reference evidence="6 7" key="1">
    <citation type="submission" date="2020-08" db="EMBL/GenBank/DDBJ databases">
        <title>Edaphobacter telluris sp. nov. and Acidobacterium dinghuensis sp. nov., two acidobacteria isolated from forest soil.</title>
        <authorList>
            <person name="Fu J."/>
            <person name="Qiu L."/>
        </authorList>
    </citation>
    <scope>NUCLEOTIDE SEQUENCE [LARGE SCALE GENOMIC DNA]</scope>
    <source>
        <strain evidence="6">4Y35</strain>
    </source>
</reference>
<dbReference type="AlphaFoldDB" id="A0A7G8BEF5"/>
<dbReference type="InterPro" id="IPR052346">
    <property type="entry name" value="O-mannosyl-transferase_TMTC"/>
</dbReference>
<dbReference type="PANTHER" id="PTHR44227:SF3">
    <property type="entry name" value="PROTEIN O-MANNOSYL-TRANSFERASE TMTC4"/>
    <property type="match status" value="1"/>
</dbReference>
<proteinExistence type="predicted"/>
<dbReference type="PANTHER" id="PTHR44227">
    <property type="match status" value="1"/>
</dbReference>